<sequence>MQRIVSRGRNIQEAIEVGLHILQVTQDEVDIDILQHAEKSFLGIRRNGAVVKLTKLKPMQLDDHLQNLFGIDDVETDNTLSSLEKEEPIKQAQDSTEGKVWVKGEKINSTSSPSYFPTVSINKGLVIYKNQEPLKEKTIVLSTNDVFEIKIQAREQTKKTKWKVFLDERKLRVYAKVEPGYHIIRSIPDIHPARHIEITLQETKEIHNTLSYIDLMNEMEKLRVIHGFNHSAMMNAIETNEAGTFEIATGIEAKQGKDGWVEKVKIFERNETIEVTDSVDYREKQEIATVEKGTIFAIIHPPIPGKIGYTVSNEPIPAKQTFPVLPKLGNGVTLEGNKVVATESGRPHIENRGLAYQFSIMPKYVRDGNVDLETGNIRFKGDVEVTGEVEEQMLIEAGGDITVHKTVYRANLSASGSIITYGSVIDSDIKAGKSNLLVSELGILLRDIYIDMEKISATLKQLIQSPSYQASDFAHKGLQPLVKILLDKKFKKFTSKVKKYVAKINKNKEKNIGEQWINLSTSLANIFLILRNDSLALEDVTETAKEVKRLYVQSMTPLEPNSFITIPNALNSRIYCSGNMLILDQGSINSHLHSGGTLKVNGIVRGGEVYGKHGVAINEAGAESGTSTLISVPSGQTIKIQTVKEGTTIKIGSTKHTFTHSQSNINAHLNKEGKLILSGS</sequence>
<dbReference type="EMBL" id="CAKJTJ010000008">
    <property type="protein sequence ID" value="CAG9621204.1"/>
    <property type="molecule type" value="Genomic_DNA"/>
</dbReference>
<keyword evidence="3" id="KW-1185">Reference proteome</keyword>
<organism evidence="2 3">
    <name type="scientific">Sutcliffiella rhizosphaerae</name>
    <dbReference type="NCBI Taxonomy" id="2880967"/>
    <lineage>
        <taxon>Bacteria</taxon>
        <taxon>Bacillati</taxon>
        <taxon>Bacillota</taxon>
        <taxon>Bacilli</taxon>
        <taxon>Bacillales</taxon>
        <taxon>Bacillaceae</taxon>
        <taxon>Sutcliffiella</taxon>
    </lineage>
</organism>
<dbReference type="Gene3D" id="3.30.30.80">
    <property type="entry name" value="probable RNA-binding protein from clostridium symbiosum atcc 14940"/>
    <property type="match status" value="1"/>
</dbReference>
<dbReference type="Pfam" id="PF20250">
    <property type="entry name" value="FapA_N"/>
    <property type="match status" value="1"/>
</dbReference>
<dbReference type="InterPro" id="IPR038247">
    <property type="entry name" value="Jag_N_dom_sf"/>
</dbReference>
<evidence type="ECO:0000313" key="3">
    <source>
        <dbReference type="Proteomes" id="UP000789833"/>
    </source>
</evidence>
<reference evidence="2 3" key="1">
    <citation type="submission" date="2021-10" db="EMBL/GenBank/DDBJ databases">
        <authorList>
            <person name="Criscuolo A."/>
        </authorList>
    </citation>
    <scope>NUCLEOTIDE SEQUENCE [LARGE SCALE GENOMIC DNA]</scope>
    <source>
        <strain evidence="3">CIP 111883</strain>
    </source>
</reference>
<dbReference type="InterPro" id="IPR032782">
    <property type="entry name" value="KhpB_N"/>
</dbReference>
<feature type="domain" description="RNA-binding protein KhpB N-terminal" evidence="1">
    <location>
        <begin position="5"/>
        <end position="56"/>
    </location>
</feature>
<dbReference type="Proteomes" id="UP000789833">
    <property type="component" value="Unassembled WGS sequence"/>
</dbReference>
<dbReference type="Pfam" id="PF03961">
    <property type="entry name" value="FapA"/>
    <property type="match status" value="1"/>
</dbReference>
<comment type="caution">
    <text evidence="2">The sequence shown here is derived from an EMBL/GenBank/DDBJ whole genome shotgun (WGS) entry which is preliminary data.</text>
</comment>
<evidence type="ECO:0000313" key="2">
    <source>
        <dbReference type="EMBL" id="CAG9621204.1"/>
    </source>
</evidence>
<name>A0ABN8A7V6_9BACI</name>
<dbReference type="InterPro" id="IPR046866">
    <property type="entry name" value="FapA_N"/>
</dbReference>
<dbReference type="SMART" id="SM01245">
    <property type="entry name" value="Jag_N"/>
    <property type="match status" value="1"/>
</dbReference>
<dbReference type="PANTHER" id="PTHR38032:SF1">
    <property type="entry name" value="RNA-BINDING PROTEIN KHPB N-TERMINAL DOMAIN-CONTAINING PROTEIN"/>
    <property type="match status" value="1"/>
</dbReference>
<dbReference type="InterPro" id="IPR005646">
    <property type="entry name" value="FapA"/>
</dbReference>
<gene>
    <name evidence="2" type="ORF">BACCIP111883_01976</name>
</gene>
<accession>A0ABN8A7V6</accession>
<evidence type="ECO:0000259" key="1">
    <source>
        <dbReference type="SMART" id="SM01245"/>
    </source>
</evidence>
<protein>
    <recommendedName>
        <fullName evidence="1">RNA-binding protein KhpB N-terminal domain-containing protein</fullName>
    </recommendedName>
</protein>
<proteinExistence type="predicted"/>
<dbReference type="Pfam" id="PF14804">
    <property type="entry name" value="Jag_N"/>
    <property type="match status" value="1"/>
</dbReference>
<dbReference type="RefSeq" id="WP_230501102.1">
    <property type="nucleotide sequence ID" value="NZ_CAKJTJ010000008.1"/>
</dbReference>
<dbReference type="PANTHER" id="PTHR38032">
    <property type="entry name" value="POLYMERASE-RELATED"/>
    <property type="match status" value="1"/>
</dbReference>
<dbReference type="InterPro" id="IPR046865">
    <property type="entry name" value="FapA_b_solenoid"/>
</dbReference>